<dbReference type="RefSeq" id="WP_129392528.1">
    <property type="nucleotide sequence ID" value="NZ_CP035494.1"/>
</dbReference>
<gene>
    <name evidence="2" type="ORF">ET475_15940</name>
</gene>
<dbReference type="KEGG" id="mprt:ET475_15940"/>
<accession>A0A4V0YDN4</accession>
<evidence type="ECO:0000313" key="3">
    <source>
        <dbReference type="Proteomes" id="UP000293995"/>
    </source>
</evidence>
<dbReference type="AlphaFoldDB" id="A0A4V0YDN4"/>
<protein>
    <submittedName>
        <fullName evidence="2">Uncharacterized protein</fullName>
    </submittedName>
</protein>
<keyword evidence="3" id="KW-1185">Reference proteome</keyword>
<reference evidence="2 3" key="1">
    <citation type="submission" date="2019-01" db="EMBL/GenBank/DDBJ databases">
        <title>Genome sequencing of strain DFW100M-13.</title>
        <authorList>
            <person name="Heo J."/>
            <person name="Kim S.-J."/>
            <person name="Kim J.-S."/>
            <person name="Hong S.-B."/>
            <person name="Kwon S.-W."/>
        </authorList>
    </citation>
    <scope>NUCLEOTIDE SEQUENCE [LARGE SCALE GENOMIC DNA]</scope>
    <source>
        <strain evidence="2 3">DFW100M-13</strain>
    </source>
</reference>
<dbReference type="Proteomes" id="UP000293995">
    <property type="component" value="Chromosome"/>
</dbReference>
<evidence type="ECO:0000313" key="2">
    <source>
        <dbReference type="EMBL" id="QAY61321.1"/>
    </source>
</evidence>
<proteinExistence type="predicted"/>
<feature type="region of interest" description="Disordered" evidence="1">
    <location>
        <begin position="295"/>
        <end position="320"/>
    </location>
</feature>
<dbReference type="OrthoDB" id="5081882at2"/>
<sequence>MSMTNALPAGPRGIRRLQVPDAPWNGVLAHTAEGARCMLVEPGELGDDVVWRHSRSGHLAVAEDLVRTPEGHLVQLPVCTQRLGAFTARRRAGEIPLSPGEAITLAVSLLRGTAELVAADASTARGQWWLAEDGRPVLVGGGEQSAADAAAELIADVRADLSGAVGVGLDHAAEVLADPRRLQREAVVVEAELFTAAEAEPLATSVFAPVRARQAAIADGAATDAGTQRARPWDALLARVDGTVPEIASNLVTALWRRLRVDRPRPQRRTRPVIAALAVAAVVLGVGILWPQAGEEPATAQPRHPSPSATVKASPTPTAQATAAPLAQVAVRLLDRRAACADARCRAATQEDADAVFTGDVSAEGKRHVTLLDDFGGAAVLRVDTVGQPERLAVMVLKNGEWLLRDITEVAEQPEG</sequence>
<organism evidence="2 3">
    <name type="scientific">Microbacterium protaetiae</name>
    <dbReference type="NCBI Taxonomy" id="2509458"/>
    <lineage>
        <taxon>Bacteria</taxon>
        <taxon>Bacillati</taxon>
        <taxon>Actinomycetota</taxon>
        <taxon>Actinomycetes</taxon>
        <taxon>Micrococcales</taxon>
        <taxon>Microbacteriaceae</taxon>
        <taxon>Microbacterium</taxon>
    </lineage>
</organism>
<dbReference type="EMBL" id="CP035494">
    <property type="protein sequence ID" value="QAY61321.1"/>
    <property type="molecule type" value="Genomic_DNA"/>
</dbReference>
<evidence type="ECO:0000256" key="1">
    <source>
        <dbReference type="SAM" id="MobiDB-lite"/>
    </source>
</evidence>
<name>A0A4V0YDN4_9MICO</name>